<protein>
    <submittedName>
        <fullName evidence="1">Uncharacterized protein</fullName>
    </submittedName>
</protein>
<proteinExistence type="predicted"/>
<dbReference type="Proteomes" id="UP000009049">
    <property type="component" value="Chromosome"/>
</dbReference>
<sequence length="74" mass="8103">MVKPVPGGIGFFLPVILSEFLSEFLSARMVYGESHFPAAILHFTDEILQRPKQGALTGHRPTAAIPVELQLPCN</sequence>
<dbReference type="EMBL" id="CP001712">
    <property type="protein sequence ID" value="EAR16984.1"/>
    <property type="molecule type" value="Genomic_DNA"/>
</dbReference>
<dbReference type="AlphaFoldDB" id="A4CJ76"/>
<evidence type="ECO:0000313" key="2">
    <source>
        <dbReference type="Proteomes" id="UP000009049"/>
    </source>
</evidence>
<organism evidence="1 2">
    <name type="scientific">Robiginitalea biformata (strain ATCC BAA-864 / DSM 15991 / KCTC 12146 / HTCC2501)</name>
    <dbReference type="NCBI Taxonomy" id="313596"/>
    <lineage>
        <taxon>Bacteria</taxon>
        <taxon>Pseudomonadati</taxon>
        <taxon>Bacteroidota</taxon>
        <taxon>Flavobacteriia</taxon>
        <taxon>Flavobacteriales</taxon>
        <taxon>Flavobacteriaceae</taxon>
        <taxon>Robiginitalea</taxon>
    </lineage>
</organism>
<reference evidence="1 2" key="1">
    <citation type="journal article" date="2009" name="J. Bacteriol.">
        <title>Complete genome sequence of Robiginitalea biformata HTCC2501.</title>
        <authorList>
            <person name="Oh H.M."/>
            <person name="Giovannoni S.J."/>
            <person name="Lee K."/>
            <person name="Ferriera S."/>
            <person name="Johnson J."/>
            <person name="Cho J.C."/>
        </authorList>
    </citation>
    <scope>NUCLEOTIDE SEQUENCE [LARGE SCALE GENOMIC DNA]</scope>
    <source>
        <strain evidence="2">ATCC BAA-864 / HTCC2501 / KCTC 12146</strain>
    </source>
</reference>
<name>A4CJ76_ROBBH</name>
<dbReference type="HOGENOM" id="CLU_2685500_0_0_10"/>
<gene>
    <name evidence="1" type="ordered locus">RB2501_08780</name>
</gene>
<dbReference type="KEGG" id="rbi:RB2501_08780"/>
<dbReference type="STRING" id="313596.RB2501_08780"/>
<evidence type="ECO:0000313" key="1">
    <source>
        <dbReference type="EMBL" id="EAR16984.1"/>
    </source>
</evidence>
<accession>A4CJ76</accession>
<keyword evidence="2" id="KW-1185">Reference proteome</keyword>